<proteinExistence type="predicted"/>
<evidence type="ECO:0000313" key="2">
    <source>
        <dbReference type="Proteomes" id="UP001626550"/>
    </source>
</evidence>
<reference evidence="1 2" key="1">
    <citation type="submission" date="2024-11" db="EMBL/GenBank/DDBJ databases">
        <title>Adaptive evolution of stress response genes in parasites aligns with host niche diversity.</title>
        <authorList>
            <person name="Hahn C."/>
            <person name="Resl P."/>
        </authorList>
    </citation>
    <scope>NUCLEOTIDE SEQUENCE [LARGE SCALE GENOMIC DNA]</scope>
    <source>
        <strain evidence="1">EGGRZ-B1_66</strain>
        <tissue evidence="1">Body</tissue>
    </source>
</reference>
<dbReference type="Proteomes" id="UP001626550">
    <property type="component" value="Unassembled WGS sequence"/>
</dbReference>
<gene>
    <name evidence="1" type="ORF">Ciccas_006205</name>
</gene>
<name>A0ABD2Q6F2_9PLAT</name>
<dbReference type="AlphaFoldDB" id="A0ABD2Q6F2"/>
<keyword evidence="2" id="KW-1185">Reference proteome</keyword>
<accession>A0ABD2Q6F2</accession>
<protein>
    <submittedName>
        <fullName evidence="1">Uncharacterized protein</fullName>
    </submittedName>
</protein>
<dbReference type="EMBL" id="JBJKFK010000810">
    <property type="protein sequence ID" value="KAL3315158.1"/>
    <property type="molecule type" value="Genomic_DNA"/>
</dbReference>
<comment type="caution">
    <text evidence="1">The sequence shown here is derived from an EMBL/GenBank/DDBJ whole genome shotgun (WGS) entry which is preliminary data.</text>
</comment>
<sequence length="131" mass="14924">MHPRANQEGRDNRTTKCRTNIALITSVNEGQDLLKSESELLVKRHSFQAESNPQQLQMHVYLNRFQTEAQLIRPLEQHQSLADSNCKDPHCLLTDINHGYSSLLAITVAFSDGSTLPWHDFVRVSPYTHNA</sequence>
<organism evidence="1 2">
    <name type="scientific">Cichlidogyrus casuarinus</name>
    <dbReference type="NCBI Taxonomy" id="1844966"/>
    <lineage>
        <taxon>Eukaryota</taxon>
        <taxon>Metazoa</taxon>
        <taxon>Spiralia</taxon>
        <taxon>Lophotrochozoa</taxon>
        <taxon>Platyhelminthes</taxon>
        <taxon>Monogenea</taxon>
        <taxon>Monopisthocotylea</taxon>
        <taxon>Dactylogyridea</taxon>
        <taxon>Ancyrocephalidae</taxon>
        <taxon>Cichlidogyrus</taxon>
    </lineage>
</organism>
<evidence type="ECO:0000313" key="1">
    <source>
        <dbReference type="EMBL" id="KAL3315158.1"/>
    </source>
</evidence>